<sequence>MLVWRAFVFSLTIALVLAISSPARAAEHFDNSNQANSAVQLFHYNADSVSNSQSSDANTQYNKVYVFRQALAAKLITLDRKKAPDKLPDNHAPSKKEGNDSPAYQVVINHNVSLPPFERQAASAFGSVFQSEPSFVLLYEFLPEVLGLKYFLAPLTTNNAVPWYLRPDASSTHSRLAGWKDGNTQYTATITYLS</sequence>
<evidence type="ECO:0000313" key="2">
    <source>
        <dbReference type="EMBL" id="GGZ69836.1"/>
    </source>
</evidence>
<reference evidence="2" key="2">
    <citation type="submission" date="2020-09" db="EMBL/GenBank/DDBJ databases">
        <authorList>
            <person name="Sun Q."/>
            <person name="Kim S."/>
        </authorList>
    </citation>
    <scope>NUCLEOTIDE SEQUENCE</scope>
    <source>
        <strain evidence="2">KCTC 32337</strain>
    </source>
</reference>
<protein>
    <submittedName>
        <fullName evidence="2">Uncharacterized protein</fullName>
    </submittedName>
</protein>
<dbReference type="EMBL" id="BMZC01000008">
    <property type="protein sequence ID" value="GGZ69836.1"/>
    <property type="molecule type" value="Genomic_DNA"/>
</dbReference>
<accession>A0A8H9IC31</accession>
<dbReference type="Proteomes" id="UP000622604">
    <property type="component" value="Unassembled WGS sequence"/>
</dbReference>
<reference evidence="2" key="1">
    <citation type="journal article" date="2014" name="Int. J. Syst. Evol. Microbiol.">
        <title>Complete genome sequence of Corynebacterium casei LMG S-19264T (=DSM 44701T), isolated from a smear-ripened cheese.</title>
        <authorList>
            <consortium name="US DOE Joint Genome Institute (JGI-PGF)"/>
            <person name="Walter F."/>
            <person name="Albersmeier A."/>
            <person name="Kalinowski J."/>
            <person name="Ruckert C."/>
        </authorList>
    </citation>
    <scope>NUCLEOTIDE SEQUENCE</scope>
    <source>
        <strain evidence="2">KCTC 32337</strain>
    </source>
</reference>
<feature type="chain" id="PRO_5034915035" evidence="1">
    <location>
        <begin position="26"/>
        <end position="194"/>
    </location>
</feature>
<gene>
    <name evidence="2" type="ORF">GCM10011274_30270</name>
</gene>
<organism evidence="2 3">
    <name type="scientific">Paraglaciecola chathamensis</name>
    <dbReference type="NCBI Taxonomy" id="368405"/>
    <lineage>
        <taxon>Bacteria</taxon>
        <taxon>Pseudomonadati</taxon>
        <taxon>Pseudomonadota</taxon>
        <taxon>Gammaproteobacteria</taxon>
        <taxon>Alteromonadales</taxon>
        <taxon>Alteromonadaceae</taxon>
        <taxon>Paraglaciecola</taxon>
    </lineage>
</organism>
<comment type="caution">
    <text evidence="2">The sequence shown here is derived from an EMBL/GenBank/DDBJ whole genome shotgun (WGS) entry which is preliminary data.</text>
</comment>
<name>A0A8H9IC31_9ALTE</name>
<dbReference type="RefSeq" id="WP_191866477.1">
    <property type="nucleotide sequence ID" value="NZ_BMZC01000008.1"/>
</dbReference>
<proteinExistence type="predicted"/>
<evidence type="ECO:0000256" key="1">
    <source>
        <dbReference type="SAM" id="SignalP"/>
    </source>
</evidence>
<dbReference type="AlphaFoldDB" id="A0A8H9IC31"/>
<evidence type="ECO:0000313" key="3">
    <source>
        <dbReference type="Proteomes" id="UP000622604"/>
    </source>
</evidence>
<feature type="signal peptide" evidence="1">
    <location>
        <begin position="1"/>
        <end position="25"/>
    </location>
</feature>
<keyword evidence="1" id="KW-0732">Signal</keyword>